<evidence type="ECO:0000256" key="9">
    <source>
        <dbReference type="ARBA" id="ARBA00023285"/>
    </source>
</evidence>
<keyword evidence="12" id="KW-1185">Reference proteome</keyword>
<dbReference type="GO" id="GO:0046872">
    <property type="term" value="F:metal ion binding"/>
    <property type="evidence" value="ECO:0007669"/>
    <property type="project" value="UniProtKB-KW"/>
</dbReference>
<evidence type="ECO:0000259" key="10">
    <source>
        <dbReference type="Pfam" id="PF07687"/>
    </source>
</evidence>
<dbReference type="InterPro" id="IPR036264">
    <property type="entry name" value="Bact_exopeptidase_dim_dom"/>
</dbReference>
<dbReference type="Pfam" id="PF01546">
    <property type="entry name" value="Peptidase_M20"/>
    <property type="match status" value="1"/>
</dbReference>
<comment type="cofactor">
    <cofactor evidence="1">
        <name>Zn(2+)</name>
        <dbReference type="ChEBI" id="CHEBI:29105"/>
    </cofactor>
</comment>
<dbReference type="CDD" id="cd03894">
    <property type="entry name" value="M20_ArgE"/>
    <property type="match status" value="1"/>
</dbReference>
<evidence type="ECO:0000256" key="2">
    <source>
        <dbReference type="ARBA" id="ARBA00005691"/>
    </source>
</evidence>
<evidence type="ECO:0000256" key="3">
    <source>
        <dbReference type="ARBA" id="ARBA00022490"/>
    </source>
</evidence>
<evidence type="ECO:0000313" key="11">
    <source>
        <dbReference type="EMBL" id="ALH96340.1"/>
    </source>
</evidence>
<protein>
    <submittedName>
        <fullName evidence="11">Acetylornithine deacetylase</fullName>
        <ecNumber evidence="11">3.5.1.16</ecNumber>
    </submittedName>
</protein>
<dbReference type="OrthoDB" id="3665926at2"/>
<dbReference type="InterPro" id="IPR001261">
    <property type="entry name" value="ArgE/DapE_CS"/>
</dbReference>
<dbReference type="NCBIfam" id="TIGR01892">
    <property type="entry name" value="AcOrn-deacetyl"/>
    <property type="match status" value="1"/>
</dbReference>
<dbReference type="Proteomes" id="UP000064939">
    <property type="component" value="Chromosome"/>
</dbReference>
<dbReference type="PROSITE" id="PS00759">
    <property type="entry name" value="ARGE_DAPE_CPG2_2"/>
    <property type="match status" value="1"/>
</dbReference>
<dbReference type="KEGG" id="aei:AOY20_12775"/>
<dbReference type="STRING" id="1324350.AOY20_12775"/>
<organism evidence="11 12">
    <name type="scientific">Acinetobacter equi</name>
    <dbReference type="NCBI Taxonomy" id="1324350"/>
    <lineage>
        <taxon>Bacteria</taxon>
        <taxon>Pseudomonadati</taxon>
        <taxon>Pseudomonadota</taxon>
        <taxon>Gammaproteobacteria</taxon>
        <taxon>Moraxellales</taxon>
        <taxon>Moraxellaceae</taxon>
        <taxon>Acinetobacter</taxon>
    </lineage>
</organism>
<keyword evidence="9" id="KW-0170">Cobalt</keyword>
<keyword evidence="5" id="KW-0028">Amino-acid biosynthesis</keyword>
<proteinExistence type="inferred from homology"/>
<keyword evidence="3" id="KW-0963">Cytoplasm</keyword>
<keyword evidence="7 11" id="KW-0378">Hydrolase</keyword>
<keyword evidence="4" id="KW-0055">Arginine biosynthesis</keyword>
<reference evidence="11 12" key="1">
    <citation type="journal article" date="2015" name="Int. J. Syst. Evol. Microbiol.">
        <title>Acinetobacter equi sp. nov. isolated from horse faeces.</title>
        <authorList>
            <person name="Poppel M.T."/>
            <person name="Skiebe E."/>
            <person name="Laue M."/>
            <person name="Bergmann H."/>
            <person name="Ebersberger I."/>
            <person name="Garn T."/>
            <person name="Fruth A."/>
            <person name="Baumgardt S."/>
            <person name="Busse H.J."/>
            <person name="Wilharm G."/>
        </authorList>
    </citation>
    <scope>NUCLEOTIDE SEQUENCE [LARGE SCALE GENOMIC DNA]</scope>
    <source>
        <strain evidence="11 12">114</strain>
    </source>
</reference>
<dbReference type="EC" id="3.5.1.16" evidence="11"/>
<dbReference type="InterPro" id="IPR011650">
    <property type="entry name" value="Peptidase_M20_dimer"/>
</dbReference>
<dbReference type="SUPFAM" id="SSF55031">
    <property type="entry name" value="Bacterial exopeptidase dimerisation domain"/>
    <property type="match status" value="1"/>
</dbReference>
<evidence type="ECO:0000313" key="12">
    <source>
        <dbReference type="Proteomes" id="UP000064939"/>
    </source>
</evidence>
<feature type="domain" description="Peptidase M20 dimerisation" evidence="10">
    <location>
        <begin position="173"/>
        <end position="282"/>
    </location>
</feature>
<evidence type="ECO:0000256" key="6">
    <source>
        <dbReference type="ARBA" id="ARBA00022723"/>
    </source>
</evidence>
<evidence type="ECO:0000256" key="4">
    <source>
        <dbReference type="ARBA" id="ARBA00022571"/>
    </source>
</evidence>
<dbReference type="AlphaFoldDB" id="A0A0N9W133"/>
<dbReference type="InterPro" id="IPR050072">
    <property type="entry name" value="Peptidase_M20A"/>
</dbReference>
<dbReference type="InterPro" id="IPR002933">
    <property type="entry name" value="Peptidase_M20"/>
</dbReference>
<evidence type="ECO:0000256" key="7">
    <source>
        <dbReference type="ARBA" id="ARBA00022801"/>
    </source>
</evidence>
<evidence type="ECO:0000256" key="5">
    <source>
        <dbReference type="ARBA" id="ARBA00022605"/>
    </source>
</evidence>
<dbReference type="EMBL" id="CP012808">
    <property type="protein sequence ID" value="ALH96340.1"/>
    <property type="molecule type" value="Genomic_DNA"/>
</dbReference>
<dbReference type="GO" id="GO:0008777">
    <property type="term" value="F:acetylornithine deacetylase activity"/>
    <property type="evidence" value="ECO:0007669"/>
    <property type="project" value="UniProtKB-EC"/>
</dbReference>
<accession>A0A0N9W133</accession>
<dbReference type="NCBIfam" id="NF005710">
    <property type="entry name" value="PRK07522.1"/>
    <property type="match status" value="1"/>
</dbReference>
<keyword evidence="6" id="KW-0479">Metal-binding</keyword>
<dbReference type="Gene3D" id="3.40.630.10">
    <property type="entry name" value="Zn peptidases"/>
    <property type="match status" value="1"/>
</dbReference>
<dbReference type="PANTHER" id="PTHR43808:SF31">
    <property type="entry name" value="N-ACETYL-L-CITRULLINE DEACETYLASE"/>
    <property type="match status" value="1"/>
</dbReference>
<dbReference type="RefSeq" id="WP_054582222.1">
    <property type="nucleotide sequence ID" value="NZ_CP012808.1"/>
</dbReference>
<dbReference type="InterPro" id="IPR010169">
    <property type="entry name" value="AcOrn-deacetyl"/>
</dbReference>
<dbReference type="PROSITE" id="PS00758">
    <property type="entry name" value="ARGE_DAPE_CPG2_1"/>
    <property type="match status" value="1"/>
</dbReference>
<dbReference type="SUPFAM" id="SSF53187">
    <property type="entry name" value="Zn-dependent exopeptidases"/>
    <property type="match status" value="1"/>
</dbReference>
<gene>
    <name evidence="11" type="ORF">AOY20_12775</name>
</gene>
<sequence>MSDLSSISLLSKLISFDTTSYKTNLELIQYVKFVFEQNQISVELNFNEDKTKANLLASVGPLDQPGILLSGHSDVVPVEGQQWDSPPFEATFKNEHIYGRGTADMKGFLACAIMAMLDASQKSLKRPLHLCISYDEEIGCIGVRGILEQLASTIVSPLLCVIGEPTMMQLALAHKGKTVFRAKCRGEEGHSALAPRYVNAIHVASQLVESLQQIQDDLRVKGHQDIGYDIPYTTVHVGKIVGGTALNIVPNQCIVDYEIRHLVQDKSSDIQEKILEKIKQQFQVYIDVEEVNQYPGLKTSATIEAVQFIQKILPAETSLRNISFGTEGGLFQNALNCPVVVCGPGDIGVAHKPNEYVAIEQMQECDTFLAKLVESLC</sequence>
<evidence type="ECO:0000256" key="1">
    <source>
        <dbReference type="ARBA" id="ARBA00001947"/>
    </source>
</evidence>
<dbReference type="GO" id="GO:0006526">
    <property type="term" value="P:L-arginine biosynthetic process"/>
    <property type="evidence" value="ECO:0007669"/>
    <property type="project" value="UniProtKB-KW"/>
</dbReference>
<name>A0A0N9W133_9GAMM</name>
<keyword evidence="8" id="KW-0862">Zinc</keyword>
<dbReference type="Pfam" id="PF07687">
    <property type="entry name" value="M20_dimer"/>
    <property type="match status" value="1"/>
</dbReference>
<dbReference type="PANTHER" id="PTHR43808">
    <property type="entry name" value="ACETYLORNITHINE DEACETYLASE"/>
    <property type="match status" value="1"/>
</dbReference>
<dbReference type="Gene3D" id="3.30.70.360">
    <property type="match status" value="1"/>
</dbReference>
<comment type="similarity">
    <text evidence="2">Belongs to the peptidase M20A family. ArgE subfamily.</text>
</comment>
<evidence type="ECO:0000256" key="8">
    <source>
        <dbReference type="ARBA" id="ARBA00022833"/>
    </source>
</evidence>